<gene>
    <name evidence="2" type="ORF">N658DRAFT_496824</name>
</gene>
<evidence type="ECO:0000313" key="2">
    <source>
        <dbReference type="EMBL" id="KAK4101126.1"/>
    </source>
</evidence>
<feature type="compositionally biased region" description="Basic and acidic residues" evidence="1">
    <location>
        <begin position="1"/>
        <end position="11"/>
    </location>
</feature>
<evidence type="ECO:0000256" key="1">
    <source>
        <dbReference type="SAM" id="MobiDB-lite"/>
    </source>
</evidence>
<feature type="compositionally biased region" description="Polar residues" evidence="1">
    <location>
        <begin position="83"/>
        <end position="93"/>
    </location>
</feature>
<organism evidence="2 3">
    <name type="scientific">Parathielavia hyrcaniae</name>
    <dbReference type="NCBI Taxonomy" id="113614"/>
    <lineage>
        <taxon>Eukaryota</taxon>
        <taxon>Fungi</taxon>
        <taxon>Dikarya</taxon>
        <taxon>Ascomycota</taxon>
        <taxon>Pezizomycotina</taxon>
        <taxon>Sordariomycetes</taxon>
        <taxon>Sordariomycetidae</taxon>
        <taxon>Sordariales</taxon>
        <taxon>Chaetomiaceae</taxon>
        <taxon>Parathielavia</taxon>
    </lineage>
</organism>
<proteinExistence type="predicted"/>
<comment type="caution">
    <text evidence="2">The sequence shown here is derived from an EMBL/GenBank/DDBJ whole genome shotgun (WGS) entry which is preliminary data.</text>
</comment>
<evidence type="ECO:0000313" key="3">
    <source>
        <dbReference type="Proteomes" id="UP001305647"/>
    </source>
</evidence>
<feature type="region of interest" description="Disordered" evidence="1">
    <location>
        <begin position="1"/>
        <end position="117"/>
    </location>
</feature>
<sequence length="170" mass="18101">MAPRQKPERSETPAISDQPPPYEASIHHYPNTVNANSAPSPTGPTRPTTVIANPPASPKRMDASPRNSSTLSADSNAPLDPQTGWQQQPNFQYCSPPPMHRHPDRGARSSSRAPWKNGDDMEGQAGCCFSTRGGCCFSDRGGCCCSDRGGCFFSDRGGCCFADKGGCCCS</sequence>
<feature type="compositionally biased region" description="Polar residues" evidence="1">
    <location>
        <begin position="31"/>
        <end position="51"/>
    </location>
</feature>
<accession>A0AAN6T1T4</accession>
<dbReference type="Proteomes" id="UP001305647">
    <property type="component" value="Unassembled WGS sequence"/>
</dbReference>
<feature type="compositionally biased region" description="Polar residues" evidence="1">
    <location>
        <begin position="65"/>
        <end position="75"/>
    </location>
</feature>
<reference evidence="2" key="1">
    <citation type="journal article" date="2023" name="Mol. Phylogenet. Evol.">
        <title>Genome-scale phylogeny and comparative genomics of the fungal order Sordariales.</title>
        <authorList>
            <person name="Hensen N."/>
            <person name="Bonometti L."/>
            <person name="Westerberg I."/>
            <person name="Brannstrom I.O."/>
            <person name="Guillou S."/>
            <person name="Cros-Aarteil S."/>
            <person name="Calhoun S."/>
            <person name="Haridas S."/>
            <person name="Kuo A."/>
            <person name="Mondo S."/>
            <person name="Pangilinan J."/>
            <person name="Riley R."/>
            <person name="LaButti K."/>
            <person name="Andreopoulos B."/>
            <person name="Lipzen A."/>
            <person name="Chen C."/>
            <person name="Yan M."/>
            <person name="Daum C."/>
            <person name="Ng V."/>
            <person name="Clum A."/>
            <person name="Steindorff A."/>
            <person name="Ohm R.A."/>
            <person name="Martin F."/>
            <person name="Silar P."/>
            <person name="Natvig D.O."/>
            <person name="Lalanne C."/>
            <person name="Gautier V."/>
            <person name="Ament-Velasquez S.L."/>
            <person name="Kruys A."/>
            <person name="Hutchinson M.I."/>
            <person name="Powell A.J."/>
            <person name="Barry K."/>
            <person name="Miller A.N."/>
            <person name="Grigoriev I.V."/>
            <person name="Debuchy R."/>
            <person name="Gladieux P."/>
            <person name="Hiltunen Thoren M."/>
            <person name="Johannesson H."/>
        </authorList>
    </citation>
    <scope>NUCLEOTIDE SEQUENCE</scope>
    <source>
        <strain evidence="2">CBS 757.83</strain>
    </source>
</reference>
<dbReference type="EMBL" id="MU863637">
    <property type="protein sequence ID" value="KAK4101126.1"/>
    <property type="molecule type" value="Genomic_DNA"/>
</dbReference>
<name>A0AAN6T1T4_9PEZI</name>
<keyword evidence="3" id="KW-1185">Reference proteome</keyword>
<protein>
    <submittedName>
        <fullName evidence="2">Uncharacterized protein</fullName>
    </submittedName>
</protein>
<reference evidence="2" key="2">
    <citation type="submission" date="2023-05" db="EMBL/GenBank/DDBJ databases">
        <authorList>
            <consortium name="Lawrence Berkeley National Laboratory"/>
            <person name="Steindorff A."/>
            <person name="Hensen N."/>
            <person name="Bonometti L."/>
            <person name="Westerberg I."/>
            <person name="Brannstrom I.O."/>
            <person name="Guillou S."/>
            <person name="Cros-Aarteil S."/>
            <person name="Calhoun S."/>
            <person name="Haridas S."/>
            <person name="Kuo A."/>
            <person name="Mondo S."/>
            <person name="Pangilinan J."/>
            <person name="Riley R."/>
            <person name="Labutti K."/>
            <person name="Andreopoulos B."/>
            <person name="Lipzen A."/>
            <person name="Chen C."/>
            <person name="Yanf M."/>
            <person name="Daum C."/>
            <person name="Ng V."/>
            <person name="Clum A."/>
            <person name="Ohm R."/>
            <person name="Martin F."/>
            <person name="Silar P."/>
            <person name="Natvig D."/>
            <person name="Lalanne C."/>
            <person name="Gautier V."/>
            <person name="Ament-Velasquez S.L."/>
            <person name="Kruys A."/>
            <person name="Hutchinson M.I."/>
            <person name="Powell A.J."/>
            <person name="Barry K."/>
            <person name="Miller A.N."/>
            <person name="Grigoriev I.V."/>
            <person name="Debuchy R."/>
            <person name="Gladieux P."/>
            <person name="Thoren M.H."/>
            <person name="Johannesson H."/>
        </authorList>
    </citation>
    <scope>NUCLEOTIDE SEQUENCE</scope>
    <source>
        <strain evidence="2">CBS 757.83</strain>
    </source>
</reference>
<dbReference type="AlphaFoldDB" id="A0AAN6T1T4"/>